<proteinExistence type="predicted"/>
<protein>
    <submittedName>
        <fullName evidence="1">Uncharacterized protein</fullName>
    </submittedName>
</protein>
<accession>A0A3D9JSX9</accession>
<dbReference type="Proteomes" id="UP000256977">
    <property type="component" value="Unassembled WGS sequence"/>
</dbReference>
<reference evidence="1 2" key="1">
    <citation type="submission" date="2018-07" db="EMBL/GenBank/DDBJ databases">
        <title>Genomic Encyclopedia of Type Strains, Phase III (KMG-III): the genomes of soil and plant-associated and newly described type strains.</title>
        <authorList>
            <person name="Whitman W."/>
        </authorList>
    </citation>
    <scope>NUCLEOTIDE SEQUENCE [LARGE SCALE GENOMIC DNA]</scope>
    <source>
        <strain evidence="1 2">CECT 7287</strain>
    </source>
</reference>
<dbReference type="AlphaFoldDB" id="A0A3D9JSX9"/>
<evidence type="ECO:0000313" key="2">
    <source>
        <dbReference type="Proteomes" id="UP000256977"/>
    </source>
</evidence>
<sequence>MLSFLPYVRFTFMITMLQLKHIKESDLFQREKLKELFMKNMYLN</sequence>
<gene>
    <name evidence="1" type="ORF">DFP98_110108</name>
</gene>
<name>A0A3D9JSX9_9BACL</name>
<keyword evidence="2" id="KW-1185">Reference proteome</keyword>
<evidence type="ECO:0000313" key="1">
    <source>
        <dbReference type="EMBL" id="RED76889.1"/>
    </source>
</evidence>
<organism evidence="1 2">
    <name type="scientific">Cohnella phaseoli</name>
    <dbReference type="NCBI Taxonomy" id="456490"/>
    <lineage>
        <taxon>Bacteria</taxon>
        <taxon>Bacillati</taxon>
        <taxon>Bacillota</taxon>
        <taxon>Bacilli</taxon>
        <taxon>Bacillales</taxon>
        <taxon>Paenibacillaceae</taxon>
        <taxon>Cohnella</taxon>
    </lineage>
</organism>
<dbReference type="EMBL" id="QRDZ01000010">
    <property type="protein sequence ID" value="RED76889.1"/>
    <property type="molecule type" value="Genomic_DNA"/>
</dbReference>
<comment type="caution">
    <text evidence="1">The sequence shown here is derived from an EMBL/GenBank/DDBJ whole genome shotgun (WGS) entry which is preliminary data.</text>
</comment>